<dbReference type="HOGENOM" id="CLU_2551818_0_0_4"/>
<organism evidence="1 2">
    <name type="scientific">Burkholderia pseudomallei (strain 1710b)</name>
    <dbReference type="NCBI Taxonomy" id="320372"/>
    <lineage>
        <taxon>Bacteria</taxon>
        <taxon>Pseudomonadati</taxon>
        <taxon>Pseudomonadota</taxon>
        <taxon>Betaproteobacteria</taxon>
        <taxon>Burkholderiales</taxon>
        <taxon>Burkholderiaceae</taxon>
        <taxon>Burkholderia</taxon>
        <taxon>pseudomallei group</taxon>
    </lineage>
</organism>
<dbReference type="EMBL" id="CP000124">
    <property type="protein sequence ID" value="ABA47885.1"/>
    <property type="molecule type" value="Genomic_DNA"/>
</dbReference>
<gene>
    <name evidence="1" type="ordered locus">BURPS1710b_2227</name>
</gene>
<dbReference type="KEGG" id="bpm:BURPS1710b_2227"/>
<proteinExistence type="predicted"/>
<reference evidence="1 2" key="1">
    <citation type="submission" date="2005-09" db="EMBL/GenBank/DDBJ databases">
        <authorList>
            <person name="Woods D.E."/>
            <person name="Nierman W.C."/>
        </authorList>
    </citation>
    <scope>NUCLEOTIDE SEQUENCE [LARGE SCALE GENOMIC DNA]</scope>
    <source>
        <strain evidence="1 2">1710b</strain>
    </source>
</reference>
<evidence type="ECO:0000313" key="2">
    <source>
        <dbReference type="Proteomes" id="UP000002700"/>
    </source>
</evidence>
<protein>
    <submittedName>
        <fullName evidence="1">Uncharacterized protein</fullName>
    </submittedName>
</protein>
<dbReference type="RefSeq" id="WP_004531341.1">
    <property type="nucleotide sequence ID" value="NC_007434.1"/>
</dbReference>
<name>Q3JS31_BURP1</name>
<accession>Q3JS31</accession>
<evidence type="ECO:0000313" key="1">
    <source>
        <dbReference type="EMBL" id="ABA47885.1"/>
    </source>
</evidence>
<sequence length="85" mass="8987">MSTVARSFGGGCAFAARAFGQSIGNRPAAFGQDAAVERDPAGAFSRGAAAGAHSHASVWPALVDFRSWRFSQRYDFRRPAAHLSS</sequence>
<dbReference type="EnsemblBacteria" id="ABA47885">
    <property type="protein sequence ID" value="ABA47885"/>
    <property type="gene ID" value="BURPS1710b_2227"/>
</dbReference>
<dbReference type="Proteomes" id="UP000002700">
    <property type="component" value="Chromosome I"/>
</dbReference>
<dbReference type="AlphaFoldDB" id="Q3JS31"/>